<feature type="region of interest" description="Disordered" evidence="2">
    <location>
        <begin position="1"/>
        <end position="42"/>
    </location>
</feature>
<dbReference type="Gene3D" id="3.40.50.300">
    <property type="entry name" value="P-loop containing nucleotide triphosphate hydrolases"/>
    <property type="match status" value="1"/>
</dbReference>
<keyword evidence="5" id="KW-1185">Reference proteome</keyword>
<protein>
    <recommendedName>
        <fullName evidence="3">G domain-containing protein</fullName>
    </recommendedName>
</protein>
<comment type="caution">
    <text evidence="4">The sequence shown here is derived from an EMBL/GenBank/DDBJ whole genome shotgun (WGS) entry which is preliminary data.</text>
</comment>
<feature type="compositionally biased region" description="Pro residues" evidence="2">
    <location>
        <begin position="13"/>
        <end position="35"/>
    </location>
</feature>
<gene>
    <name evidence="4" type="ORF">Egran_03027</name>
</gene>
<name>A0A232LYN7_9EURO</name>
<proteinExistence type="predicted"/>
<evidence type="ECO:0000256" key="2">
    <source>
        <dbReference type="SAM" id="MobiDB-lite"/>
    </source>
</evidence>
<dbReference type="InterPro" id="IPR027417">
    <property type="entry name" value="P-loop_NTPase"/>
</dbReference>
<dbReference type="AlphaFoldDB" id="A0A232LYN7"/>
<evidence type="ECO:0000313" key="5">
    <source>
        <dbReference type="Proteomes" id="UP000243515"/>
    </source>
</evidence>
<keyword evidence="1" id="KW-0175">Coiled coil</keyword>
<dbReference type="Pfam" id="PF01926">
    <property type="entry name" value="MMR_HSR1"/>
    <property type="match status" value="1"/>
</dbReference>
<evidence type="ECO:0000313" key="4">
    <source>
        <dbReference type="EMBL" id="OXV09206.1"/>
    </source>
</evidence>
<feature type="domain" description="G" evidence="3">
    <location>
        <begin position="70"/>
        <end position="128"/>
    </location>
</feature>
<feature type="coiled-coil region" evidence="1">
    <location>
        <begin position="280"/>
        <end position="347"/>
    </location>
</feature>
<dbReference type="SUPFAM" id="SSF52540">
    <property type="entry name" value="P-loop containing nucleoside triphosphate hydrolases"/>
    <property type="match status" value="1"/>
</dbReference>
<dbReference type="OrthoDB" id="8954335at2759"/>
<feature type="compositionally biased region" description="Basic and acidic residues" evidence="2">
    <location>
        <begin position="385"/>
        <end position="409"/>
    </location>
</feature>
<accession>A0A232LYN7</accession>
<dbReference type="CDD" id="cd00882">
    <property type="entry name" value="Ras_like_GTPase"/>
    <property type="match status" value="1"/>
</dbReference>
<dbReference type="InterPro" id="IPR006073">
    <property type="entry name" value="GTP-bd"/>
</dbReference>
<evidence type="ECO:0000259" key="3">
    <source>
        <dbReference type="Pfam" id="PF01926"/>
    </source>
</evidence>
<sequence>MFAPRYPSRGSLPTPPTSPTGPPRVPPRPPRVPPRPPRKPDALRGAMVDQARQIQDSGEDITFTKRDVIIAVMGVTGAGKSTFISLLLDQENEIEIGHGLQSCTTKVGVYYFIHRGVRIFLIDTPGFDDTTRSDSEVLKDIAFWLAAAYTKEAQLAGIIYLHRICDPRMQGSALKNLRMFKQLCGKDNLGSVILATTHWINVSESVGQARTNELMETRDFWGGMIEIGSKVVKHDGSKESARLIVSNLFDRKSHVILYIQRQLIDEKRNLNDTDAAQALQSDLRAERKKFEVKLSGLKEDMKSAIKENDVKWQKQIEEDQAKSKAVIKNTYAETEALRTNIKKISEEKDAQFRELHAEMERDRLAHEKQLKKTIEAIAAARVGQRRNEDEHRRREQEDGARAERQAHEHSQDILKMAMRMKEESDQALHAQIEWEREDKERFYQQQREEAIAMAKELRHRYEVQQKKDQLREARLKEDRKIAREKIATLERELKASKGFFLDSLITAVYIIATYGLCTDLGITLRAGLRASIEIRSSMLGFTWEAITLGVAGCKL</sequence>
<organism evidence="4 5">
    <name type="scientific">Elaphomyces granulatus</name>
    <dbReference type="NCBI Taxonomy" id="519963"/>
    <lineage>
        <taxon>Eukaryota</taxon>
        <taxon>Fungi</taxon>
        <taxon>Dikarya</taxon>
        <taxon>Ascomycota</taxon>
        <taxon>Pezizomycotina</taxon>
        <taxon>Eurotiomycetes</taxon>
        <taxon>Eurotiomycetidae</taxon>
        <taxon>Eurotiales</taxon>
        <taxon>Elaphomycetaceae</taxon>
        <taxon>Elaphomyces</taxon>
    </lineage>
</organism>
<reference evidence="4 5" key="1">
    <citation type="journal article" date="2015" name="Environ. Microbiol.">
        <title>Metagenome sequence of Elaphomyces granulatus from sporocarp tissue reveals Ascomycota ectomycorrhizal fingerprints of genome expansion and a Proteobacteria-rich microbiome.</title>
        <authorList>
            <person name="Quandt C.A."/>
            <person name="Kohler A."/>
            <person name="Hesse C.N."/>
            <person name="Sharpton T.J."/>
            <person name="Martin F."/>
            <person name="Spatafora J.W."/>
        </authorList>
    </citation>
    <scope>NUCLEOTIDE SEQUENCE [LARGE SCALE GENOMIC DNA]</scope>
    <source>
        <strain evidence="4 5">OSC145934</strain>
    </source>
</reference>
<dbReference type="Proteomes" id="UP000243515">
    <property type="component" value="Unassembled WGS sequence"/>
</dbReference>
<dbReference type="GO" id="GO:0005525">
    <property type="term" value="F:GTP binding"/>
    <property type="evidence" value="ECO:0007669"/>
    <property type="project" value="InterPro"/>
</dbReference>
<feature type="coiled-coil region" evidence="1">
    <location>
        <begin position="447"/>
        <end position="492"/>
    </location>
</feature>
<evidence type="ECO:0000256" key="1">
    <source>
        <dbReference type="SAM" id="Coils"/>
    </source>
</evidence>
<feature type="region of interest" description="Disordered" evidence="2">
    <location>
        <begin position="382"/>
        <end position="409"/>
    </location>
</feature>
<dbReference type="EMBL" id="NPHW01003650">
    <property type="protein sequence ID" value="OXV09206.1"/>
    <property type="molecule type" value="Genomic_DNA"/>
</dbReference>